<dbReference type="Proteomes" id="UP000077755">
    <property type="component" value="Chromosome 7"/>
</dbReference>
<evidence type="ECO:0000256" key="3">
    <source>
        <dbReference type="ARBA" id="ARBA00022592"/>
    </source>
</evidence>
<dbReference type="GO" id="GO:0035435">
    <property type="term" value="P:phosphate ion transmembrane transport"/>
    <property type="evidence" value="ECO:0007669"/>
    <property type="project" value="TreeGrafter"/>
</dbReference>
<organism evidence="8 9">
    <name type="scientific">Daucus carota subsp. sativus</name>
    <name type="common">Carrot</name>
    <dbReference type="NCBI Taxonomy" id="79200"/>
    <lineage>
        <taxon>Eukaryota</taxon>
        <taxon>Viridiplantae</taxon>
        <taxon>Streptophyta</taxon>
        <taxon>Embryophyta</taxon>
        <taxon>Tracheophyta</taxon>
        <taxon>Spermatophyta</taxon>
        <taxon>Magnoliopsida</taxon>
        <taxon>eudicotyledons</taxon>
        <taxon>Gunneridae</taxon>
        <taxon>Pentapetalae</taxon>
        <taxon>asterids</taxon>
        <taxon>campanulids</taxon>
        <taxon>Apiales</taxon>
        <taxon>Apiaceae</taxon>
        <taxon>Apioideae</taxon>
        <taxon>Scandiceae</taxon>
        <taxon>Daucinae</taxon>
        <taxon>Daucus</taxon>
        <taxon>Daucus sect. Daucus</taxon>
    </lineage>
</organism>
<feature type="transmembrane region" description="Helical" evidence="7">
    <location>
        <begin position="190"/>
        <end position="210"/>
    </location>
</feature>
<proteinExistence type="predicted"/>
<dbReference type="InterPro" id="IPR001204">
    <property type="entry name" value="Phos_transporter"/>
</dbReference>
<evidence type="ECO:0000256" key="1">
    <source>
        <dbReference type="ARBA" id="ARBA00004141"/>
    </source>
</evidence>
<keyword evidence="6 7" id="KW-0472">Membrane</keyword>
<keyword evidence="4 7" id="KW-0812">Transmembrane</keyword>
<keyword evidence="5 7" id="KW-1133">Transmembrane helix</keyword>
<evidence type="ECO:0008006" key="10">
    <source>
        <dbReference type="Google" id="ProtNLM"/>
    </source>
</evidence>
<evidence type="ECO:0000256" key="6">
    <source>
        <dbReference type="ARBA" id="ARBA00023136"/>
    </source>
</evidence>
<evidence type="ECO:0000256" key="7">
    <source>
        <dbReference type="SAM" id="Phobius"/>
    </source>
</evidence>
<evidence type="ECO:0000256" key="5">
    <source>
        <dbReference type="ARBA" id="ARBA00022989"/>
    </source>
</evidence>
<dbReference type="PANTHER" id="PTHR11101:SF80">
    <property type="entry name" value="PHOSPHATE TRANSPORTER"/>
    <property type="match status" value="1"/>
</dbReference>
<feature type="transmembrane region" description="Helical" evidence="7">
    <location>
        <begin position="60"/>
        <end position="77"/>
    </location>
</feature>
<dbReference type="Pfam" id="PF01384">
    <property type="entry name" value="PHO4"/>
    <property type="match status" value="1"/>
</dbReference>
<name>A0AAF0XI38_DAUCS</name>
<sequence length="214" mass="22693">MKPSLFFAPSAIFTPRLHLMKLSPSSNILFIGKVTSSWVISPLIGAAVSFLVYKCIGRINVLPSLLTDFYVYFVYSAQNPGQVAAAAAAPIGVFIAVTGISIVAFPLRKILSKAILQALALGTAGAFLFDRCIRKQLGFAAEFAAASVVLFASNLGLPISATHTLVGAVMGVGVARGLNSVRAETVKEIVTIPVGATFTIIYTWILNRLLSYVL</sequence>
<gene>
    <name evidence="8" type="ORF">DCAR_0727652</name>
</gene>
<feature type="transmembrane region" description="Helical" evidence="7">
    <location>
        <begin position="137"/>
        <end position="155"/>
    </location>
</feature>
<evidence type="ECO:0000256" key="4">
    <source>
        <dbReference type="ARBA" id="ARBA00022692"/>
    </source>
</evidence>
<protein>
    <recommendedName>
        <fullName evidence="10">Phosphate transporter</fullName>
    </recommendedName>
</protein>
<keyword evidence="2" id="KW-0813">Transport</keyword>
<feature type="transmembrane region" description="Helical" evidence="7">
    <location>
        <begin position="35"/>
        <end position="53"/>
    </location>
</feature>
<evidence type="ECO:0000313" key="8">
    <source>
        <dbReference type="EMBL" id="WOH08215.1"/>
    </source>
</evidence>
<feature type="transmembrane region" description="Helical" evidence="7">
    <location>
        <begin position="83"/>
        <end position="107"/>
    </location>
</feature>
<keyword evidence="3" id="KW-0592">Phosphate transport</keyword>
<dbReference type="GO" id="GO:0005315">
    <property type="term" value="F:phosphate transmembrane transporter activity"/>
    <property type="evidence" value="ECO:0007669"/>
    <property type="project" value="InterPro"/>
</dbReference>
<reference evidence="8" key="1">
    <citation type="journal article" date="2016" name="Nat. Genet.">
        <title>A high-quality carrot genome assembly provides new insights into carotenoid accumulation and asterid genome evolution.</title>
        <authorList>
            <person name="Iorizzo M."/>
            <person name="Ellison S."/>
            <person name="Senalik D."/>
            <person name="Zeng P."/>
            <person name="Satapoomin P."/>
            <person name="Huang J."/>
            <person name="Bowman M."/>
            <person name="Iovene M."/>
            <person name="Sanseverino W."/>
            <person name="Cavagnaro P."/>
            <person name="Yildiz M."/>
            <person name="Macko-Podgorni A."/>
            <person name="Moranska E."/>
            <person name="Grzebelus E."/>
            <person name="Grzebelus D."/>
            <person name="Ashrafi H."/>
            <person name="Zheng Z."/>
            <person name="Cheng S."/>
            <person name="Spooner D."/>
            <person name="Van Deynze A."/>
            <person name="Simon P."/>
        </authorList>
    </citation>
    <scope>NUCLEOTIDE SEQUENCE</scope>
    <source>
        <tissue evidence="8">Leaf</tissue>
    </source>
</reference>
<dbReference type="PANTHER" id="PTHR11101">
    <property type="entry name" value="PHOSPHATE TRANSPORTER"/>
    <property type="match status" value="1"/>
</dbReference>
<dbReference type="AlphaFoldDB" id="A0AAF0XI38"/>
<reference evidence="8" key="2">
    <citation type="submission" date="2022-03" db="EMBL/GenBank/DDBJ databases">
        <title>Draft title - Genomic analysis of global carrot germplasm unveils the trajectory of domestication and the origin of high carotenoid orange carrot.</title>
        <authorList>
            <person name="Iorizzo M."/>
            <person name="Ellison S."/>
            <person name="Senalik D."/>
            <person name="Macko-Podgorni A."/>
            <person name="Grzebelus D."/>
            <person name="Bostan H."/>
            <person name="Rolling W."/>
            <person name="Curaba J."/>
            <person name="Simon P."/>
        </authorList>
    </citation>
    <scope>NUCLEOTIDE SEQUENCE</scope>
    <source>
        <tissue evidence="8">Leaf</tissue>
    </source>
</reference>
<evidence type="ECO:0000313" key="9">
    <source>
        <dbReference type="Proteomes" id="UP000077755"/>
    </source>
</evidence>
<dbReference type="GO" id="GO:0016020">
    <property type="term" value="C:membrane"/>
    <property type="evidence" value="ECO:0007669"/>
    <property type="project" value="UniProtKB-SubCell"/>
</dbReference>
<dbReference type="EMBL" id="CP093349">
    <property type="protein sequence ID" value="WOH08215.1"/>
    <property type="molecule type" value="Genomic_DNA"/>
</dbReference>
<keyword evidence="9" id="KW-1185">Reference proteome</keyword>
<evidence type="ECO:0000256" key="2">
    <source>
        <dbReference type="ARBA" id="ARBA00022448"/>
    </source>
</evidence>
<accession>A0AAF0XI38</accession>
<comment type="subcellular location">
    <subcellularLocation>
        <location evidence="1">Membrane</location>
        <topology evidence="1">Multi-pass membrane protein</topology>
    </subcellularLocation>
</comment>